<dbReference type="VEuPathDB" id="FungiDB:FOIG_03393"/>
<dbReference type="HOGENOM" id="CLU_2941814_0_0_1"/>
<reference evidence="1" key="1">
    <citation type="submission" date="2011-11" db="EMBL/GenBank/DDBJ databases">
        <title>The Genome Sequence of Fusarium oxysporum II5.</title>
        <authorList>
            <consortium name="The Broad Institute Genome Sequencing Platform"/>
            <person name="Ma L.-J."/>
            <person name="Gale L.R."/>
            <person name="Schwartz D.C."/>
            <person name="Zhou S."/>
            <person name="Corby-Kistler H."/>
            <person name="Young S.K."/>
            <person name="Zeng Q."/>
            <person name="Gargeya S."/>
            <person name="Fitzgerald M."/>
            <person name="Haas B."/>
            <person name="Abouelleil A."/>
            <person name="Alvarado L."/>
            <person name="Arachchi H.M."/>
            <person name="Berlin A."/>
            <person name="Brown A."/>
            <person name="Chapman S.B."/>
            <person name="Chen Z."/>
            <person name="Dunbar C."/>
            <person name="Freedman E."/>
            <person name="Gearin G."/>
            <person name="Goldberg J."/>
            <person name="Griggs A."/>
            <person name="Gujja S."/>
            <person name="Heiman D."/>
            <person name="Howarth C."/>
            <person name="Larson L."/>
            <person name="Lui A."/>
            <person name="MacDonald P.J.P."/>
            <person name="Montmayeur A."/>
            <person name="Murphy C."/>
            <person name="Neiman D."/>
            <person name="Pearson M."/>
            <person name="Priest M."/>
            <person name="Roberts A."/>
            <person name="Saif S."/>
            <person name="Shea T."/>
            <person name="Shenoy N."/>
            <person name="Sisk P."/>
            <person name="Stolte C."/>
            <person name="Sykes S."/>
            <person name="Wortman J."/>
            <person name="Nusbaum C."/>
            <person name="Birren B."/>
        </authorList>
    </citation>
    <scope>NUCLEOTIDE SEQUENCE [LARGE SCALE GENOMIC DNA]</scope>
    <source>
        <strain evidence="1">54006</strain>
    </source>
</reference>
<dbReference type="EMBL" id="JH658275">
    <property type="protein sequence ID" value="EXM06672.1"/>
    <property type="molecule type" value="Genomic_DNA"/>
</dbReference>
<name>X0KD73_FUSO5</name>
<sequence>MWSLLENVSEKRVGVENFNSDARDVLQARVTGGFDQVSCQALVESKGFAVLFPSDNGSGD</sequence>
<organism evidence="1">
    <name type="scientific">Fusarium odoratissimum (strain NRRL 54006)</name>
    <dbReference type="NCBI Taxonomy" id="1089451"/>
    <lineage>
        <taxon>Eukaryota</taxon>
        <taxon>Fungi</taxon>
        <taxon>Dikarya</taxon>
        <taxon>Ascomycota</taxon>
        <taxon>Pezizomycotina</taxon>
        <taxon>Sordariomycetes</taxon>
        <taxon>Hypocreomycetidae</taxon>
        <taxon>Hypocreales</taxon>
        <taxon>Nectriaceae</taxon>
        <taxon>Fusarium</taxon>
        <taxon>Fusarium oxysporum species complex</taxon>
        <taxon>Fusarium oxysporum f. sp. cubense (strain race 4)</taxon>
    </lineage>
</organism>
<reference evidence="1" key="2">
    <citation type="submission" date="2012-05" db="EMBL/GenBank/DDBJ databases">
        <title>The Genome Annotation of Fusarium oxysporum II5.</title>
        <authorList>
            <consortium name="The Broad Institute Genomics Platform"/>
            <person name="Ma L.-J."/>
            <person name="Corby-Kistler H."/>
            <person name="Broz K."/>
            <person name="Gale L.R."/>
            <person name="Jonkers W."/>
            <person name="O'Donnell K."/>
            <person name="Ploetz R."/>
            <person name="Steinberg C."/>
            <person name="Schwartz D.C."/>
            <person name="VanEtten H."/>
            <person name="Zhou S."/>
            <person name="Young S.K."/>
            <person name="Zeng Q."/>
            <person name="Gargeya S."/>
            <person name="Fitzgerald M."/>
            <person name="Abouelleil A."/>
            <person name="Alvarado L."/>
            <person name="Chapman S.B."/>
            <person name="Gainer-Dewar J."/>
            <person name="Goldberg J."/>
            <person name="Griggs A."/>
            <person name="Gujja S."/>
            <person name="Hansen M."/>
            <person name="Howarth C."/>
            <person name="Imamovic A."/>
            <person name="Ireland A."/>
            <person name="Larimer J."/>
            <person name="McCowan C."/>
            <person name="Murphy C."/>
            <person name="Pearson M."/>
            <person name="Poon T.W."/>
            <person name="Priest M."/>
            <person name="Roberts A."/>
            <person name="Saif S."/>
            <person name="Shea T."/>
            <person name="Sykes S."/>
            <person name="Wortman J."/>
            <person name="Nusbaum C."/>
            <person name="Birren B."/>
        </authorList>
    </citation>
    <scope>NUCLEOTIDE SEQUENCE</scope>
    <source>
        <strain evidence="1">54006</strain>
    </source>
</reference>
<proteinExistence type="predicted"/>
<dbReference type="RefSeq" id="XP_031068761.1">
    <property type="nucleotide sequence ID" value="XM_031201237.1"/>
</dbReference>
<evidence type="ECO:0000313" key="1">
    <source>
        <dbReference type="EMBL" id="EXM06672.1"/>
    </source>
</evidence>
<protein>
    <submittedName>
        <fullName evidence="1">Uncharacterized protein</fullName>
    </submittedName>
</protein>
<dbReference type="Proteomes" id="UP000030685">
    <property type="component" value="Unassembled WGS sequence"/>
</dbReference>
<dbReference type="GeneID" id="42028568"/>
<accession>X0KD73</accession>
<dbReference type="AlphaFoldDB" id="X0KD73"/>
<gene>
    <name evidence="1" type="ORF">FOIG_03393</name>
</gene>